<protein>
    <submittedName>
        <fullName evidence="1">Uncharacterized protein</fullName>
    </submittedName>
</protein>
<accession>A0A4U6XLR9</accession>
<dbReference type="STRING" id="1306861.A0A4U6XLR9"/>
<comment type="caution">
    <text evidence="1">The sequence shown here is derived from an EMBL/GenBank/DDBJ whole genome shotgun (WGS) entry which is preliminary data.</text>
</comment>
<organism evidence="1 2">
    <name type="scientific">Colletotrichum tanaceti</name>
    <dbReference type="NCBI Taxonomy" id="1306861"/>
    <lineage>
        <taxon>Eukaryota</taxon>
        <taxon>Fungi</taxon>
        <taxon>Dikarya</taxon>
        <taxon>Ascomycota</taxon>
        <taxon>Pezizomycotina</taxon>
        <taxon>Sordariomycetes</taxon>
        <taxon>Hypocreomycetidae</taxon>
        <taxon>Glomerellales</taxon>
        <taxon>Glomerellaceae</taxon>
        <taxon>Colletotrichum</taxon>
        <taxon>Colletotrichum destructivum species complex</taxon>
    </lineage>
</organism>
<dbReference type="Proteomes" id="UP000310108">
    <property type="component" value="Unassembled WGS sequence"/>
</dbReference>
<keyword evidence="2" id="KW-1185">Reference proteome</keyword>
<gene>
    <name evidence="1" type="ORF">CTA1_3543</name>
</gene>
<evidence type="ECO:0000313" key="1">
    <source>
        <dbReference type="EMBL" id="TKW56611.1"/>
    </source>
</evidence>
<dbReference type="AlphaFoldDB" id="A0A4U6XLR9"/>
<evidence type="ECO:0000313" key="2">
    <source>
        <dbReference type="Proteomes" id="UP000310108"/>
    </source>
</evidence>
<sequence length="89" mass="9479">MGWSNIDGIIQSFVRGQEHNTAIADINQTDLNQQPVLSGTGSQLANFDSSSFTGNQTWFQGMPEGDGGAASFDDLLFGFNGSVLDSIFS</sequence>
<reference evidence="1 2" key="1">
    <citation type="journal article" date="2019" name="PLoS ONE">
        <title>Comparative genome analysis indicates high evolutionary potential of pathogenicity genes in Colletotrichum tanaceti.</title>
        <authorList>
            <person name="Lelwala R.V."/>
            <person name="Korhonen P.K."/>
            <person name="Young N.D."/>
            <person name="Scott J.B."/>
            <person name="Ades P.A."/>
            <person name="Gasser R.B."/>
            <person name="Taylor P.W.J."/>
        </authorList>
    </citation>
    <scope>NUCLEOTIDE SEQUENCE [LARGE SCALE GENOMIC DNA]</scope>
    <source>
        <strain evidence="1">BRIP57314</strain>
    </source>
</reference>
<proteinExistence type="predicted"/>
<name>A0A4U6XLR9_9PEZI</name>
<dbReference type="EMBL" id="PJEX01000063">
    <property type="protein sequence ID" value="TKW56611.1"/>
    <property type="molecule type" value="Genomic_DNA"/>
</dbReference>